<evidence type="ECO:0000313" key="1">
    <source>
        <dbReference type="EMBL" id="MET3545675.1"/>
    </source>
</evidence>
<evidence type="ECO:0008006" key="3">
    <source>
        <dbReference type="Google" id="ProtNLM"/>
    </source>
</evidence>
<dbReference type="Gene3D" id="1.50.10.10">
    <property type="match status" value="1"/>
</dbReference>
<dbReference type="InterPro" id="IPR008928">
    <property type="entry name" value="6-hairpin_glycosidase_sf"/>
</dbReference>
<evidence type="ECO:0000313" key="2">
    <source>
        <dbReference type="Proteomes" id="UP001549098"/>
    </source>
</evidence>
<organism evidence="1 2">
    <name type="scientific">Paenibacillus favisporus</name>
    <dbReference type="NCBI Taxonomy" id="221028"/>
    <lineage>
        <taxon>Bacteria</taxon>
        <taxon>Bacillati</taxon>
        <taxon>Bacillota</taxon>
        <taxon>Bacilli</taxon>
        <taxon>Bacillales</taxon>
        <taxon>Paenibacillaceae</taxon>
        <taxon>Paenibacillus</taxon>
    </lineage>
</organism>
<dbReference type="SUPFAM" id="SSF48208">
    <property type="entry name" value="Six-hairpin glycosidases"/>
    <property type="match status" value="1"/>
</dbReference>
<dbReference type="InterPro" id="IPR012341">
    <property type="entry name" value="6hp_glycosidase-like_sf"/>
</dbReference>
<keyword evidence="2" id="KW-1185">Reference proteome</keyword>
<reference evidence="1 2" key="1">
    <citation type="submission" date="2024-06" db="EMBL/GenBank/DDBJ databases">
        <title>Genomic Encyclopedia of Type Strains, Phase IV (KMG-IV): sequencing the most valuable type-strain genomes for metagenomic binning, comparative biology and taxonomic classification.</title>
        <authorList>
            <person name="Goeker M."/>
        </authorList>
    </citation>
    <scope>NUCLEOTIDE SEQUENCE [LARGE SCALE GENOMIC DNA]</scope>
    <source>
        <strain evidence="1 2">DSM 17253</strain>
    </source>
</reference>
<dbReference type="Proteomes" id="UP001549098">
    <property type="component" value="Unassembled WGS sequence"/>
</dbReference>
<proteinExistence type="predicted"/>
<name>A0ABV2F1M5_9BACL</name>
<gene>
    <name evidence="1" type="ORF">ABID47_002286</name>
</gene>
<protein>
    <recommendedName>
        <fullName evidence="3">Glycoside hydrolase</fullName>
    </recommendedName>
</protein>
<comment type="caution">
    <text evidence="1">The sequence shown here is derived from an EMBL/GenBank/DDBJ whole genome shotgun (WGS) entry which is preliminary data.</text>
</comment>
<sequence>MPQSFITISEALKQPRSRYFGIVYKNGCYTANDSMSFFGRKLPDSELTFDIANNTTLINVNMNGSLKHVNVYNGQYASDNIPGVWTCKDFRRTGPYAFELKIGEKRYDLGRDDIPYTTSLLDNLFPITEYRLDGVQAKLLAFAPVSADGTTRLRGVIYGLFLENQSKQNLDGDIILPSPDTEVGRLFSGADLCVRLLENDECSTSKKAVSFHLHPGQSTWVPVVIYPPDEQTFQLIKEKGSLHWLNETWTYYRNMLGRLKMENDPFAAEFYERAILQCSGSIAMNRYGAVVGSNWGTYPATEFTWNKDMYYSFLPLHAAEPGLFKQGILWFLEQGVRPLGNRYSGGITHSLSNSLSSVVMAGLYYQSTGDKEFFLEHPDIDLRLRQLLEETSRTRKQGGPWLFPSVWLSDAYSLGDYHTGSNVVAWSAFHFYARSVREVFGDTQTAERYQTIAAKIKVDLQRFNTAEGPFGLQYVEGVSTAGNTLRDEARKYTGEYADFGMQFIGFLTKDGFIDLFHHDGEESDTILMPVYGYASYDDPVYRHFMQFSLSPYNPTYNPESKGIQWGDHAACTFPGYMSGLGMIKDFDSLSGPEGYFTEVRKLTDVDGSLWWWPYLNGARYGDVIRHHNCGKCGWASGVYSALFVSQILGIVYDAPAKQLSFRPLQAAGSFTWEGLRLGSGLFDLTLHQKENVLEAIVTNYSIQPVNILVELPVGHSAKIRTYVNGKSTSSRVGKGYYNDSMTAIFKDILRHKESKSFIITAHLHSE</sequence>
<dbReference type="RefSeq" id="WP_354496727.1">
    <property type="nucleotide sequence ID" value="NZ_JBEPLV010000002.1"/>
</dbReference>
<accession>A0ABV2F1M5</accession>
<dbReference type="EMBL" id="JBEPLV010000002">
    <property type="protein sequence ID" value="MET3545675.1"/>
    <property type="molecule type" value="Genomic_DNA"/>
</dbReference>